<proteinExistence type="predicted"/>
<accession>A0A4R3IE00</accession>
<gene>
    <name evidence="1" type="ORF">BCF53_101447</name>
</gene>
<comment type="caution">
    <text evidence="1">The sequence shown here is derived from an EMBL/GenBank/DDBJ whole genome shotgun (WGS) entry which is preliminary data.</text>
</comment>
<dbReference type="AlphaFoldDB" id="A0A4R3IE00"/>
<reference evidence="1 2" key="1">
    <citation type="submission" date="2019-03" db="EMBL/GenBank/DDBJ databases">
        <title>Genomic Encyclopedia of Archaeal and Bacterial Type Strains, Phase II (KMG-II): from individual species to whole genera.</title>
        <authorList>
            <person name="Goeker M."/>
        </authorList>
    </citation>
    <scope>NUCLEOTIDE SEQUENCE [LARGE SCALE GENOMIC DNA]</scope>
    <source>
        <strain evidence="1 2">DSM 15388</strain>
    </source>
</reference>
<protein>
    <recommendedName>
        <fullName evidence="3">Beta-barrel porin 2</fullName>
    </recommendedName>
</protein>
<sequence>MYRVLFTNSKRSQSVINLTFFSVLITSIANNALAQGEWNAGSRFKIGGDNSEEYSEVSPYIIYEYRTLNTSFSTLFSSPLASYYENYWSEGWESKNDISWSSETRLVSITGGYDHDYDYDSDDDTKEITNDFNLALGVNVPQSARLVHQFSLQAIYQSEKTESDDKESTIDETTGVASYDLVFRQTRQVTWSAGIEQEVTDNDTSTATGSIGWNYTTTRFDTAANGYIVFSDYDGSERESYGWDASIAYKSQVYTLTLSAERSITDNLSFTLASDLDIELEQQYLSTVTEASIAMSGYQLTKALAFSASAKVGKNESLYDVPEAGISSSDEYDYYQVTGELQWRLSGRSALTVSVEQSEVDGERERTIGMLYTKNISESWNASAYIAKEITYSDDFSWYVSADYQF</sequence>
<name>A0A4R3IE00_9GAMM</name>
<dbReference type="EMBL" id="SLZR01000001">
    <property type="protein sequence ID" value="TCS44104.1"/>
    <property type="molecule type" value="Genomic_DNA"/>
</dbReference>
<evidence type="ECO:0000313" key="1">
    <source>
        <dbReference type="EMBL" id="TCS44104.1"/>
    </source>
</evidence>
<dbReference type="Proteomes" id="UP000295793">
    <property type="component" value="Unassembled WGS sequence"/>
</dbReference>
<organism evidence="1 2">
    <name type="scientific">Reinekea marinisedimentorum</name>
    <dbReference type="NCBI Taxonomy" id="230495"/>
    <lineage>
        <taxon>Bacteria</taxon>
        <taxon>Pseudomonadati</taxon>
        <taxon>Pseudomonadota</taxon>
        <taxon>Gammaproteobacteria</taxon>
        <taxon>Oceanospirillales</taxon>
        <taxon>Saccharospirillaceae</taxon>
        <taxon>Reinekea</taxon>
    </lineage>
</organism>
<evidence type="ECO:0008006" key="3">
    <source>
        <dbReference type="Google" id="ProtNLM"/>
    </source>
</evidence>
<dbReference type="RefSeq" id="WP_132699421.1">
    <property type="nucleotide sequence ID" value="NZ_SLZR01000001.1"/>
</dbReference>
<evidence type="ECO:0000313" key="2">
    <source>
        <dbReference type="Proteomes" id="UP000295793"/>
    </source>
</evidence>
<keyword evidence="2" id="KW-1185">Reference proteome</keyword>